<proteinExistence type="inferred from homology"/>
<feature type="chain" id="PRO_5044267419" description="Flagella basal body P-ring formation protein FlgA" evidence="7">
    <location>
        <begin position="41"/>
        <end position="267"/>
    </location>
</feature>
<keyword evidence="9" id="KW-0969">Cilium</keyword>
<comment type="similarity">
    <text evidence="2">Belongs to the FlgA family.</text>
</comment>
<dbReference type="InterPro" id="IPR013974">
    <property type="entry name" value="SAF"/>
</dbReference>
<evidence type="ECO:0000256" key="3">
    <source>
        <dbReference type="ARBA" id="ARBA00014754"/>
    </source>
</evidence>
<gene>
    <name evidence="9" type="primary">flgA</name>
    <name evidence="9" type="ORF">AB3G37_00205</name>
</gene>
<dbReference type="SMART" id="SM00858">
    <property type="entry name" value="SAF"/>
    <property type="match status" value="1"/>
</dbReference>
<feature type="domain" description="SAF" evidence="8">
    <location>
        <begin position="134"/>
        <end position="196"/>
    </location>
</feature>
<dbReference type="Gene3D" id="3.90.1210.10">
    <property type="entry name" value="Antifreeze-like/N-acetylneuraminic acid synthase C-terminal domain"/>
    <property type="match status" value="1"/>
</dbReference>
<sequence>MIFNELDFYMFHKRKGVFLRNFRLRALMLLGLMLSSTAFSATISARKQVYAEAIQAATAKVNAQAKLQKWQDFSAKFSVFIPGEIAQYSSCHSALVVAIPANDRSSFQRLRYDIRCEDAQGWEVAVTIKPDVYLPVWVAKKNLARGRRVLASDIELKKRNIANMNGGYLTQPEDVLGLTLKRRAQAMQPLSASLLEQPLLVERGQVVTMIAEEQGISAHTLGEAAKKGHKGDIIKVKNLASHKMVMARITEAGEVRTLGSAEEKGEE</sequence>
<evidence type="ECO:0000256" key="2">
    <source>
        <dbReference type="ARBA" id="ARBA00010474"/>
    </source>
</evidence>
<dbReference type="Gene3D" id="2.30.30.760">
    <property type="match status" value="1"/>
</dbReference>
<dbReference type="RefSeq" id="WP_369789334.1">
    <property type="nucleotide sequence ID" value="NZ_CP165628.1"/>
</dbReference>
<keyword evidence="9" id="KW-0966">Cell projection</keyword>
<name>A0AB39VTI4_9GAMM</name>
<comment type="function">
    <text evidence="6">Involved in the assembly process of the P-ring formation. It may associate with FlgF on the rod constituting a structure essential for the P-ring assembly or may act as a modulator protein for the P-ring assembly.</text>
</comment>
<evidence type="ECO:0000313" key="9">
    <source>
        <dbReference type="EMBL" id="XDU72592.1"/>
    </source>
</evidence>
<dbReference type="PANTHER" id="PTHR36307">
    <property type="entry name" value="FLAGELLA BASAL BODY P-RING FORMATION PROTEIN FLGA"/>
    <property type="match status" value="1"/>
</dbReference>
<evidence type="ECO:0000256" key="6">
    <source>
        <dbReference type="ARBA" id="ARBA00025643"/>
    </source>
</evidence>
<keyword evidence="9" id="KW-0282">Flagellum</keyword>
<organism evidence="9">
    <name type="scientific">Rouxiella sp. WC2420</name>
    <dbReference type="NCBI Taxonomy" id="3234145"/>
    <lineage>
        <taxon>Bacteria</taxon>
        <taxon>Pseudomonadati</taxon>
        <taxon>Pseudomonadota</taxon>
        <taxon>Gammaproteobacteria</taxon>
        <taxon>Enterobacterales</taxon>
        <taxon>Yersiniaceae</taxon>
        <taxon>Rouxiella</taxon>
    </lineage>
</organism>
<protein>
    <recommendedName>
        <fullName evidence="3">Flagella basal body P-ring formation protein FlgA</fullName>
    </recommendedName>
</protein>
<feature type="signal peptide" evidence="7">
    <location>
        <begin position="1"/>
        <end position="40"/>
    </location>
</feature>
<dbReference type="InterPro" id="IPR039246">
    <property type="entry name" value="Flagellar_FlgA"/>
</dbReference>
<dbReference type="InterPro" id="IPR017585">
    <property type="entry name" value="SAF_FlgA"/>
</dbReference>
<evidence type="ECO:0000256" key="5">
    <source>
        <dbReference type="ARBA" id="ARBA00022764"/>
    </source>
</evidence>
<dbReference type="AlphaFoldDB" id="A0AB39VTI4"/>
<dbReference type="PANTHER" id="PTHR36307:SF1">
    <property type="entry name" value="FLAGELLA BASAL BODY P-RING FORMATION PROTEIN FLGA"/>
    <property type="match status" value="1"/>
</dbReference>
<dbReference type="NCBIfam" id="TIGR03170">
    <property type="entry name" value="flgA_cterm"/>
    <property type="match status" value="1"/>
</dbReference>
<comment type="subcellular location">
    <subcellularLocation>
        <location evidence="1">Periplasm</location>
    </subcellularLocation>
</comment>
<keyword evidence="4 7" id="KW-0732">Signal</keyword>
<keyword evidence="5" id="KW-0574">Periplasm</keyword>
<dbReference type="GO" id="GO:0042597">
    <property type="term" value="C:periplasmic space"/>
    <property type="evidence" value="ECO:0007669"/>
    <property type="project" value="UniProtKB-SubCell"/>
</dbReference>
<dbReference type="CDD" id="cd11614">
    <property type="entry name" value="SAF_CpaB_FlgA_like"/>
    <property type="match status" value="1"/>
</dbReference>
<evidence type="ECO:0000256" key="1">
    <source>
        <dbReference type="ARBA" id="ARBA00004418"/>
    </source>
</evidence>
<dbReference type="EMBL" id="CP165628">
    <property type="protein sequence ID" value="XDU72592.1"/>
    <property type="molecule type" value="Genomic_DNA"/>
</dbReference>
<evidence type="ECO:0000256" key="4">
    <source>
        <dbReference type="ARBA" id="ARBA00022729"/>
    </source>
</evidence>
<dbReference type="Pfam" id="PF13144">
    <property type="entry name" value="ChapFlgA"/>
    <property type="match status" value="1"/>
</dbReference>
<reference evidence="9" key="1">
    <citation type="submission" date="2024-07" db="EMBL/GenBank/DDBJ databases">
        <authorList>
            <person name="Biller S.J."/>
        </authorList>
    </citation>
    <scope>NUCLEOTIDE SEQUENCE</scope>
    <source>
        <strain evidence="9">WC2420</strain>
    </source>
</reference>
<evidence type="ECO:0000259" key="8">
    <source>
        <dbReference type="SMART" id="SM00858"/>
    </source>
</evidence>
<dbReference type="GO" id="GO:0044780">
    <property type="term" value="P:bacterial-type flagellum assembly"/>
    <property type="evidence" value="ECO:0007669"/>
    <property type="project" value="InterPro"/>
</dbReference>
<accession>A0AB39VTI4</accession>
<evidence type="ECO:0000256" key="7">
    <source>
        <dbReference type="SAM" id="SignalP"/>
    </source>
</evidence>